<dbReference type="InterPro" id="IPR001633">
    <property type="entry name" value="EAL_dom"/>
</dbReference>
<feature type="domain" description="EAL" evidence="2">
    <location>
        <begin position="79"/>
        <end position="330"/>
    </location>
</feature>
<evidence type="ECO:0000313" key="3">
    <source>
        <dbReference type="EMBL" id="RAM36837.1"/>
    </source>
</evidence>
<name>A0A328HE52_ARTGO</name>
<evidence type="ECO:0000256" key="1">
    <source>
        <dbReference type="SAM" id="MobiDB-lite"/>
    </source>
</evidence>
<dbReference type="SMART" id="SM00052">
    <property type="entry name" value="EAL"/>
    <property type="match status" value="1"/>
</dbReference>
<comment type="caution">
    <text evidence="3">The sequence shown here is derived from an EMBL/GenBank/DDBJ whole genome shotgun (WGS) entry which is preliminary data.</text>
</comment>
<protein>
    <submittedName>
        <fullName evidence="3">EAL domain-containing protein</fullName>
    </submittedName>
</protein>
<dbReference type="Pfam" id="PF00563">
    <property type="entry name" value="EAL"/>
    <property type="match status" value="1"/>
</dbReference>
<reference evidence="3 4" key="1">
    <citation type="submission" date="2018-04" db="EMBL/GenBank/DDBJ databases">
        <title>Bacteria isolated from cave deposits of Manipur.</title>
        <authorList>
            <person name="Sahoo D."/>
            <person name="Sarangthem I."/>
            <person name="Nandeibam J."/>
        </authorList>
    </citation>
    <scope>NUCLEOTIDE SEQUENCE [LARGE SCALE GENOMIC DNA]</scope>
    <source>
        <strain evidence="4">mrc11</strain>
    </source>
</reference>
<dbReference type="SUPFAM" id="SSF141868">
    <property type="entry name" value="EAL domain-like"/>
    <property type="match status" value="1"/>
</dbReference>
<feature type="compositionally biased region" description="Basic and acidic residues" evidence="1">
    <location>
        <begin position="10"/>
        <end position="21"/>
    </location>
</feature>
<gene>
    <name evidence="3" type="ORF">DBZ45_13495</name>
</gene>
<dbReference type="PANTHER" id="PTHR33121">
    <property type="entry name" value="CYCLIC DI-GMP PHOSPHODIESTERASE PDEF"/>
    <property type="match status" value="1"/>
</dbReference>
<dbReference type="EMBL" id="QLNP01000084">
    <property type="protein sequence ID" value="RAM36837.1"/>
    <property type="molecule type" value="Genomic_DNA"/>
</dbReference>
<proteinExistence type="predicted"/>
<dbReference type="CDD" id="cd01948">
    <property type="entry name" value="EAL"/>
    <property type="match status" value="1"/>
</dbReference>
<dbReference type="AlphaFoldDB" id="A0A328HE52"/>
<evidence type="ECO:0000259" key="2">
    <source>
        <dbReference type="PROSITE" id="PS50883"/>
    </source>
</evidence>
<dbReference type="InterPro" id="IPR050706">
    <property type="entry name" value="Cyclic-di-GMP_PDE-like"/>
</dbReference>
<organism evidence="3 4">
    <name type="scientific">Arthrobacter globiformis</name>
    <dbReference type="NCBI Taxonomy" id="1665"/>
    <lineage>
        <taxon>Bacteria</taxon>
        <taxon>Bacillati</taxon>
        <taxon>Actinomycetota</taxon>
        <taxon>Actinomycetes</taxon>
        <taxon>Micrococcales</taxon>
        <taxon>Micrococcaceae</taxon>
        <taxon>Arthrobacter</taxon>
    </lineage>
</organism>
<dbReference type="InterPro" id="IPR035919">
    <property type="entry name" value="EAL_sf"/>
</dbReference>
<dbReference type="Proteomes" id="UP000249166">
    <property type="component" value="Unassembled WGS sequence"/>
</dbReference>
<dbReference type="PROSITE" id="PS50883">
    <property type="entry name" value="EAL"/>
    <property type="match status" value="1"/>
</dbReference>
<dbReference type="GO" id="GO:0071111">
    <property type="term" value="F:cyclic-guanylate-specific phosphodiesterase activity"/>
    <property type="evidence" value="ECO:0007669"/>
    <property type="project" value="InterPro"/>
</dbReference>
<dbReference type="Gene3D" id="3.20.20.450">
    <property type="entry name" value="EAL domain"/>
    <property type="match status" value="1"/>
</dbReference>
<evidence type="ECO:0000313" key="4">
    <source>
        <dbReference type="Proteomes" id="UP000249166"/>
    </source>
</evidence>
<accession>A0A328HE52</accession>
<feature type="region of interest" description="Disordered" evidence="1">
    <location>
        <begin position="1"/>
        <end position="21"/>
    </location>
</feature>
<dbReference type="PANTHER" id="PTHR33121:SF76">
    <property type="entry name" value="SIGNALING PROTEIN"/>
    <property type="match status" value="1"/>
</dbReference>
<feature type="region of interest" description="Disordered" evidence="1">
    <location>
        <begin position="77"/>
        <end position="98"/>
    </location>
</feature>
<sequence length="337" mass="35719">MKAMDESPPDGEHTPELFRNVDGETLRRQVLEIISDVLADSDPQKAWARDQLLHLLAAHMDDPEQALLHHLISTRNVPDSSHEDSLEDSSGNTPAAPGKRMLLTAFQPIRQLPGGEVIGVEALARFVSHEGTSADVWFRGAAAMGLGPDLEIAALHLALSAAGEIPPHLFASVNLSPAACADPRVQALMLGGTVDPERMVIEIMGDITDRDLTALTAVLSPLRQHGVRLAVDGSGPAATSAKQILHLLPDIIKVDRDFLAGAVTSGHQPATAPFVFALAEQTGATLSAEGIESADELAAVVELGITRGQGYLLGRPSVDPRDWAAWTGETDPAEDRG</sequence>